<dbReference type="KEGG" id="nmes:H9L09_10170"/>
<proteinExistence type="predicted"/>
<dbReference type="Proteomes" id="UP000515947">
    <property type="component" value="Chromosome"/>
</dbReference>
<reference evidence="2 3" key="1">
    <citation type="submission" date="2020-08" db="EMBL/GenBank/DDBJ databases">
        <title>Genome sequence of Nocardioides mesophilus KACC 16243T.</title>
        <authorList>
            <person name="Hyun D.-W."/>
            <person name="Bae J.-W."/>
        </authorList>
    </citation>
    <scope>NUCLEOTIDE SEQUENCE [LARGE SCALE GENOMIC DNA]</scope>
    <source>
        <strain evidence="2 3">KACC 16243</strain>
    </source>
</reference>
<accession>A0A7G9RGA2</accession>
<organism evidence="2 3">
    <name type="scientific">Nocardioides mesophilus</name>
    <dbReference type="NCBI Taxonomy" id="433659"/>
    <lineage>
        <taxon>Bacteria</taxon>
        <taxon>Bacillati</taxon>
        <taxon>Actinomycetota</taxon>
        <taxon>Actinomycetes</taxon>
        <taxon>Propionibacteriales</taxon>
        <taxon>Nocardioidaceae</taxon>
        <taxon>Nocardioides</taxon>
    </lineage>
</organism>
<evidence type="ECO:0000313" key="2">
    <source>
        <dbReference type="EMBL" id="QNN54627.1"/>
    </source>
</evidence>
<gene>
    <name evidence="2" type="ORF">H9L09_10170</name>
</gene>
<name>A0A7G9RGA2_9ACTN</name>
<evidence type="ECO:0000313" key="3">
    <source>
        <dbReference type="Proteomes" id="UP000515947"/>
    </source>
</evidence>
<feature type="compositionally biased region" description="Low complexity" evidence="1">
    <location>
        <begin position="11"/>
        <end position="20"/>
    </location>
</feature>
<sequence>MTALLPERVSARPVPAARAAGSTERSAGPSPDRLVLASQRRAAAHLCSLAALLEGRPDLRGTYAPADLAVEALTWCV</sequence>
<dbReference type="AlphaFoldDB" id="A0A7G9RGA2"/>
<dbReference type="EMBL" id="CP060713">
    <property type="protein sequence ID" value="QNN54627.1"/>
    <property type="molecule type" value="Genomic_DNA"/>
</dbReference>
<dbReference type="RefSeq" id="WP_187580467.1">
    <property type="nucleotide sequence ID" value="NZ_CP060713.1"/>
</dbReference>
<feature type="region of interest" description="Disordered" evidence="1">
    <location>
        <begin position="1"/>
        <end position="32"/>
    </location>
</feature>
<protein>
    <submittedName>
        <fullName evidence="2">Uncharacterized protein</fullName>
    </submittedName>
</protein>
<evidence type="ECO:0000256" key="1">
    <source>
        <dbReference type="SAM" id="MobiDB-lite"/>
    </source>
</evidence>
<keyword evidence="3" id="KW-1185">Reference proteome</keyword>